<proteinExistence type="predicted"/>
<name>A0ACB8WDW8_9TELE</name>
<sequence>VILQRSQRALHLEVSASVLQPTPRRQMFSWGRGGGCFSPSDQRSALCLLPENVGQGEERRKKNEGGRLFSEASFAGWSGCKRSATEQHIWSWQGFTVLLKDTLAVQMLVNLDVRSGHLLEDCQLFVTEILQDEDLSESAQEARRVLLNNFRVVHVRNPQEFPFPADYRDDDGSDDNRSSSLGRSAQSDDASLASDNQDDGALESWRAALLQQALQTNELLLFTDFDDIPLVAVQDLSNILKQGYLEKKRRDHSFFGSEWQKRWCVLNNSIFYYFGSEKDKQQKGSFYINDYNVKLVPNLRKDSKKNACFELSAPGLRAFQFTASSPQEAREWVKQISFVLTDLRSASIPCDDDEDVEEEDEETYDDIEGLSGPPPPWPGAAVASQSGKQGGRQDTGEVDEEDEDIYEVLPEEDFPDPADESSEKSNKQAWSSDYANYYQGLWDCQADEPDELDFRRGDLIYIISKVHDGGVTHITRCLYPASNQPRLTFSPLQARVAVNPSSGREHEQWAYQNATISQPPE</sequence>
<keyword evidence="2" id="KW-1185">Reference proteome</keyword>
<protein>
    <submittedName>
        <fullName evidence="1">Uncharacterized protein</fullName>
    </submittedName>
</protein>
<organism evidence="1 2">
    <name type="scientific">Scortum barcoo</name>
    <name type="common">barcoo grunter</name>
    <dbReference type="NCBI Taxonomy" id="214431"/>
    <lineage>
        <taxon>Eukaryota</taxon>
        <taxon>Metazoa</taxon>
        <taxon>Chordata</taxon>
        <taxon>Craniata</taxon>
        <taxon>Vertebrata</taxon>
        <taxon>Euteleostomi</taxon>
        <taxon>Actinopterygii</taxon>
        <taxon>Neopterygii</taxon>
        <taxon>Teleostei</taxon>
        <taxon>Neoteleostei</taxon>
        <taxon>Acanthomorphata</taxon>
        <taxon>Eupercaria</taxon>
        <taxon>Centrarchiformes</taxon>
        <taxon>Terapontoidei</taxon>
        <taxon>Terapontidae</taxon>
        <taxon>Scortum</taxon>
    </lineage>
</organism>
<dbReference type="EMBL" id="CM041542">
    <property type="protein sequence ID" value="KAI3365467.1"/>
    <property type="molecule type" value="Genomic_DNA"/>
</dbReference>
<feature type="non-terminal residue" evidence="1">
    <location>
        <position position="521"/>
    </location>
</feature>
<evidence type="ECO:0000313" key="1">
    <source>
        <dbReference type="EMBL" id="KAI3365467.1"/>
    </source>
</evidence>
<feature type="non-terminal residue" evidence="1">
    <location>
        <position position="1"/>
    </location>
</feature>
<gene>
    <name evidence="1" type="ORF">L3Q82_010558</name>
</gene>
<evidence type="ECO:0000313" key="2">
    <source>
        <dbReference type="Proteomes" id="UP000831701"/>
    </source>
</evidence>
<comment type="caution">
    <text evidence="1">The sequence shown here is derived from an EMBL/GenBank/DDBJ whole genome shotgun (WGS) entry which is preliminary data.</text>
</comment>
<reference evidence="1" key="1">
    <citation type="submission" date="2022-04" db="EMBL/GenBank/DDBJ databases">
        <title>Jade perch genome.</title>
        <authorList>
            <person name="Chao B."/>
        </authorList>
    </citation>
    <scope>NUCLEOTIDE SEQUENCE</scope>
    <source>
        <strain evidence="1">CB-2022</strain>
    </source>
</reference>
<dbReference type="Proteomes" id="UP000831701">
    <property type="component" value="Chromosome 12"/>
</dbReference>
<accession>A0ACB8WDW8</accession>